<accession>A0ABV7I746</accession>
<proteinExistence type="predicted"/>
<evidence type="ECO:0000313" key="1">
    <source>
        <dbReference type="EMBL" id="MFC3165663.1"/>
    </source>
</evidence>
<dbReference type="EMBL" id="JBHRTG010000019">
    <property type="protein sequence ID" value="MFC3165663.1"/>
    <property type="molecule type" value="Genomic_DNA"/>
</dbReference>
<protein>
    <recommendedName>
        <fullName evidence="3">PA14 domain-containing protein</fullName>
    </recommendedName>
</protein>
<reference evidence="2" key="1">
    <citation type="journal article" date="2019" name="Int. J. Syst. Evol. Microbiol.">
        <title>The Global Catalogue of Microorganisms (GCM) 10K type strain sequencing project: providing services to taxonomists for standard genome sequencing and annotation.</title>
        <authorList>
            <consortium name="The Broad Institute Genomics Platform"/>
            <consortium name="The Broad Institute Genome Sequencing Center for Infectious Disease"/>
            <person name="Wu L."/>
            <person name="Ma J."/>
        </authorList>
    </citation>
    <scope>NUCLEOTIDE SEQUENCE [LARGE SCALE GENOMIC DNA]</scope>
    <source>
        <strain evidence="2">KCTC 52231</strain>
    </source>
</reference>
<dbReference type="RefSeq" id="WP_244658851.1">
    <property type="nucleotide sequence ID" value="NZ_CP059897.1"/>
</dbReference>
<evidence type="ECO:0008006" key="3">
    <source>
        <dbReference type="Google" id="ProtNLM"/>
    </source>
</evidence>
<dbReference type="Proteomes" id="UP001595647">
    <property type="component" value="Unassembled WGS sequence"/>
</dbReference>
<sequence length="835" mass="91673">MTAPRFAETASAATGFAVAPGETVTAWAMSPVEARLYPGEPALAEDRVSYRFVNGFVDVGDLPCRVALWRELKSRRVAFRHQFEIDGLYLPGFNRRVEFSGFWHRPTRLARWLKTELVPAHAGDYVFRLATCGGVRIWVDGVQCAVFEPFRRNRESETEIRLPLKAGGSEVVVLTEELAERDALWYFELTSLGPDMLTAHLPVAISGATVGLLKDLAAEVRPEPLHVRDGRLRLRVERPAIVDVTVRGRIQPSVHMSDKPPLLDVQGLLKAGSTTVELPGADGLADGYHPLELTFSVGDNRVSRHIAFATFTAPFRDLSGRPLAERKALALDYAAAKGEMRIGRAIAILATGRSTDATVQAIIADMLATIDERRDCSDFVMVPLLWLYADYRDDLPEATRHEIRRAVLDYRYWVDEPGNDVMWFWSENHVLCFHVSQYLAGRLLPEETFSCSGRRGSEQARLGEERLSKWFDSVERHGLAEWNSAAYYPIDFIGLLALEHLGEGAIKARARALLDRLMLMIGLHTLAGVPAGTMGRAYDKELRAGPLTELAPFATVAFGKGWLNDGVAALPMFCSGGYEPPAAACAVVEPEPDKALTAHYVQGHDEAARLALYKTAAVQLSSMVDGKPGGRGHQQHVVDLRFAADPFARAWINHPGEDDPWGSQRPSYWAGNGSLPRVAQYENVAMLLFDLGENARQPFTHAYVQTDAFDAVERFGNWIVLRAGRGFAGLSATRPIEAVTTGPGAGIEFRAEGLHCGWVALVGEGSSPADFAAFQDHLAGVSMSLDATGQLVFDRPGSATLALDREHGLTVGGKSCDFPNRSLDPAIRHFDAYSF</sequence>
<evidence type="ECO:0000313" key="2">
    <source>
        <dbReference type="Proteomes" id="UP001595647"/>
    </source>
</evidence>
<comment type="caution">
    <text evidence="1">The sequence shown here is derived from an EMBL/GenBank/DDBJ whole genome shotgun (WGS) entry which is preliminary data.</text>
</comment>
<name>A0ABV7I746_9HYPH</name>
<gene>
    <name evidence="1" type="ORF">ACFOHV_20470</name>
</gene>
<organism evidence="1 2">
    <name type="scientific">Ciceribacter thiooxidans</name>
    <dbReference type="NCBI Taxonomy" id="1969821"/>
    <lineage>
        <taxon>Bacteria</taxon>
        <taxon>Pseudomonadati</taxon>
        <taxon>Pseudomonadota</taxon>
        <taxon>Alphaproteobacteria</taxon>
        <taxon>Hyphomicrobiales</taxon>
        <taxon>Rhizobiaceae</taxon>
        <taxon>Ciceribacter</taxon>
    </lineage>
</organism>
<keyword evidence="2" id="KW-1185">Reference proteome</keyword>